<dbReference type="OrthoDB" id="7054664at2"/>
<protein>
    <recommendedName>
        <fullName evidence="4">SH3 domain-containing protein</fullName>
    </recommendedName>
</protein>
<feature type="chain" id="PRO_5014899641" description="SH3 domain-containing protein" evidence="1">
    <location>
        <begin position="21"/>
        <end position="237"/>
    </location>
</feature>
<organism evidence="2 3">
    <name type="scientific">Lishizhenia tianjinensis</name>
    <dbReference type="NCBI Taxonomy" id="477690"/>
    <lineage>
        <taxon>Bacteria</taxon>
        <taxon>Pseudomonadati</taxon>
        <taxon>Bacteroidota</taxon>
        <taxon>Flavobacteriia</taxon>
        <taxon>Flavobacteriales</taxon>
        <taxon>Crocinitomicaceae</taxon>
        <taxon>Lishizhenia</taxon>
    </lineage>
</organism>
<keyword evidence="1" id="KW-0732">Signal</keyword>
<dbReference type="EMBL" id="FPAS01000001">
    <property type="protein sequence ID" value="SFT35091.1"/>
    <property type="molecule type" value="Genomic_DNA"/>
</dbReference>
<evidence type="ECO:0008006" key="4">
    <source>
        <dbReference type="Google" id="ProtNLM"/>
    </source>
</evidence>
<proteinExistence type="predicted"/>
<reference evidence="2 3" key="1">
    <citation type="submission" date="2016-10" db="EMBL/GenBank/DDBJ databases">
        <authorList>
            <person name="de Groot N.N."/>
        </authorList>
    </citation>
    <scope>NUCLEOTIDE SEQUENCE [LARGE SCALE GENOMIC DNA]</scope>
    <source>
        <strain evidence="2 3">CGMCC 1.7005</strain>
    </source>
</reference>
<accession>A0A1I6XAL0</accession>
<sequence>MLNKLFLAILFVFLSILSTAQNDFESNFGLLKDSAGFTYMRSTQSSNSKIVDTLYAKDFFVYYPTDTSDWFWVLKACDEGGFIHKNSIQDILDLPVIEKYHLIDSIFQLEAIHYPLLLNGDSLQKQKALNFHEFKYAPTLTLFNAYILSEYDESLVRQFIDLLLLEKGSADEYPTWILGSIYLKYPDHIIQLIEEYDHYILYADLEFGFLNVTYEKTKVIENYNELKNKMDQFLKSH</sequence>
<dbReference type="STRING" id="477690.SAMN05216474_0041"/>
<evidence type="ECO:0000256" key="1">
    <source>
        <dbReference type="SAM" id="SignalP"/>
    </source>
</evidence>
<dbReference type="Proteomes" id="UP000236454">
    <property type="component" value="Unassembled WGS sequence"/>
</dbReference>
<evidence type="ECO:0000313" key="2">
    <source>
        <dbReference type="EMBL" id="SFT35091.1"/>
    </source>
</evidence>
<dbReference type="AlphaFoldDB" id="A0A1I6XAL0"/>
<gene>
    <name evidence="2" type="ORF">SAMN05216474_0041</name>
</gene>
<name>A0A1I6XAL0_9FLAO</name>
<feature type="signal peptide" evidence="1">
    <location>
        <begin position="1"/>
        <end position="20"/>
    </location>
</feature>
<keyword evidence="3" id="KW-1185">Reference proteome</keyword>
<dbReference type="RefSeq" id="WP_090244817.1">
    <property type="nucleotide sequence ID" value="NZ_FPAS01000001.1"/>
</dbReference>
<evidence type="ECO:0000313" key="3">
    <source>
        <dbReference type="Proteomes" id="UP000236454"/>
    </source>
</evidence>